<dbReference type="GO" id="GO:0006935">
    <property type="term" value="P:chemotaxis"/>
    <property type="evidence" value="ECO:0007669"/>
    <property type="project" value="InterPro"/>
</dbReference>
<dbReference type="AlphaFoldDB" id="A0A7I8DSG9"/>
<gene>
    <name evidence="7" type="ORF">bsdcttw_30960</name>
</gene>
<reference evidence="7 8" key="1">
    <citation type="submission" date="2020-08" db="EMBL/GenBank/DDBJ databases">
        <title>Draft genome sequencing of an Anaerocolumna strain isolated from anoxic soil subjected to BSD treatment.</title>
        <authorList>
            <person name="Uek A."/>
            <person name="Tonouchi A."/>
        </authorList>
    </citation>
    <scope>NUCLEOTIDE SEQUENCE [LARGE SCALE GENOMIC DNA]</scope>
    <source>
        <strain evidence="7 8">CTTW</strain>
    </source>
</reference>
<dbReference type="SMART" id="SM00283">
    <property type="entry name" value="MA"/>
    <property type="match status" value="1"/>
</dbReference>
<evidence type="ECO:0000256" key="2">
    <source>
        <dbReference type="ARBA" id="ARBA00029447"/>
    </source>
</evidence>
<evidence type="ECO:0000313" key="7">
    <source>
        <dbReference type="EMBL" id="BCK00056.1"/>
    </source>
</evidence>
<proteinExistence type="inferred from homology"/>
<dbReference type="CDD" id="cd06225">
    <property type="entry name" value="HAMP"/>
    <property type="match status" value="1"/>
</dbReference>
<evidence type="ECO:0000256" key="3">
    <source>
        <dbReference type="PROSITE-ProRule" id="PRU00284"/>
    </source>
</evidence>
<dbReference type="Pfam" id="PF12729">
    <property type="entry name" value="4HB_MCP_1"/>
    <property type="match status" value="1"/>
</dbReference>
<dbReference type="Proteomes" id="UP000515703">
    <property type="component" value="Chromosome"/>
</dbReference>
<dbReference type="PANTHER" id="PTHR32089">
    <property type="entry name" value="METHYL-ACCEPTING CHEMOTAXIS PROTEIN MCPB"/>
    <property type="match status" value="1"/>
</dbReference>
<dbReference type="SUPFAM" id="SSF58104">
    <property type="entry name" value="Methyl-accepting chemotaxis protein (MCP) signaling domain"/>
    <property type="match status" value="1"/>
</dbReference>
<keyword evidence="4" id="KW-0472">Membrane</keyword>
<organism evidence="7 8">
    <name type="scientific">Anaerocolumna chitinilytica</name>
    <dbReference type="NCBI Taxonomy" id="1727145"/>
    <lineage>
        <taxon>Bacteria</taxon>
        <taxon>Bacillati</taxon>
        <taxon>Bacillota</taxon>
        <taxon>Clostridia</taxon>
        <taxon>Lachnospirales</taxon>
        <taxon>Lachnospiraceae</taxon>
        <taxon>Anaerocolumna</taxon>
    </lineage>
</organism>
<accession>A0A7I8DSG9</accession>
<keyword evidence="4" id="KW-0812">Transmembrane</keyword>
<comment type="similarity">
    <text evidence="2">Belongs to the methyl-accepting chemotaxis (MCP) protein family.</text>
</comment>
<evidence type="ECO:0000259" key="5">
    <source>
        <dbReference type="PROSITE" id="PS50111"/>
    </source>
</evidence>
<protein>
    <submittedName>
        <fullName evidence="7">Methyl-accepting chemotaxis protein</fullName>
    </submittedName>
</protein>
<dbReference type="PROSITE" id="PS50111">
    <property type="entry name" value="CHEMOTAXIS_TRANSDUC_2"/>
    <property type="match status" value="1"/>
</dbReference>
<dbReference type="InterPro" id="IPR003660">
    <property type="entry name" value="HAMP_dom"/>
</dbReference>
<feature type="transmembrane region" description="Helical" evidence="4">
    <location>
        <begin position="190"/>
        <end position="216"/>
    </location>
</feature>
<dbReference type="Gene3D" id="1.10.287.950">
    <property type="entry name" value="Methyl-accepting chemotaxis protein"/>
    <property type="match status" value="1"/>
</dbReference>
<feature type="domain" description="HAMP" evidence="6">
    <location>
        <begin position="214"/>
        <end position="266"/>
    </location>
</feature>
<dbReference type="GO" id="GO:0016020">
    <property type="term" value="C:membrane"/>
    <property type="evidence" value="ECO:0007669"/>
    <property type="project" value="InterPro"/>
</dbReference>
<dbReference type="KEGG" id="acht:bsdcttw_30960"/>
<sequence length="574" mass="63112">MSMKLLKSVSIRVKLTASFLIILVFVISTGIIASSSVYSVSKNGEDMYSYNLKSIDMLHQIKENNIQVKAYLLEAVYAQDFSTTNKVVPLINNLNTKNKLLMAGYEQNLLKADNKKAWEAYKNELTKYSTSRDEIIKFVSQGNNAMAKGLLEDFEASRVTMQDQLDKLVGSNQKVAENKNKENKSSVAKVSFSTIMITVVGGIVAIGLGLIISLYITRNLKKGLQFAKALENGDLTYKVHFKSNDEFGKLLQSMGIAQERMRDTVSNIMERTMEVAASSQELSAAIEEVSTTFTSINENTENIVNGILDVNSATEELTATIDQVNSGVTQLATSSSDGNMHSIEIKNRAVSIKENGLKSKELADSLYDEKEEKIQQSIERSKVVEEISIIASSIASIAEQTNLLSLNAAIEAARAGEHGRGFAVVADEIRSLAEQSSNYVKDIAELVNKVISSVNDLAENSRDVLHFVDNRVREDYDLLIQTGESYENDAIYVNGLSQDTASMSEELNASTEEISSVVQSIASNMEGTAQSSEEILKRMETTSRSIDEMSRMAQNQAMIAESLNKAVSVFKVNA</sequence>
<dbReference type="EMBL" id="AP023368">
    <property type="protein sequence ID" value="BCK00056.1"/>
    <property type="molecule type" value="Genomic_DNA"/>
</dbReference>
<keyword evidence="1 3" id="KW-0807">Transducer</keyword>
<feature type="domain" description="Methyl-accepting transducer" evidence="5">
    <location>
        <begin position="278"/>
        <end position="529"/>
    </location>
</feature>
<dbReference type="PROSITE" id="PS50885">
    <property type="entry name" value="HAMP"/>
    <property type="match status" value="1"/>
</dbReference>
<dbReference type="PANTHER" id="PTHR32089:SF112">
    <property type="entry name" value="LYSOZYME-LIKE PROTEIN-RELATED"/>
    <property type="match status" value="1"/>
</dbReference>
<name>A0A7I8DSG9_9FIRM</name>
<dbReference type="GO" id="GO:0007165">
    <property type="term" value="P:signal transduction"/>
    <property type="evidence" value="ECO:0007669"/>
    <property type="project" value="UniProtKB-KW"/>
</dbReference>
<evidence type="ECO:0000256" key="1">
    <source>
        <dbReference type="ARBA" id="ARBA00023224"/>
    </source>
</evidence>
<evidence type="ECO:0000313" key="8">
    <source>
        <dbReference type="Proteomes" id="UP000515703"/>
    </source>
</evidence>
<dbReference type="PRINTS" id="PR00260">
    <property type="entry name" value="CHEMTRNSDUCR"/>
</dbReference>
<dbReference type="InterPro" id="IPR004090">
    <property type="entry name" value="Chemotax_Me-accpt_rcpt"/>
</dbReference>
<dbReference type="GO" id="GO:0004888">
    <property type="term" value="F:transmembrane signaling receptor activity"/>
    <property type="evidence" value="ECO:0007669"/>
    <property type="project" value="InterPro"/>
</dbReference>
<dbReference type="InterPro" id="IPR004089">
    <property type="entry name" value="MCPsignal_dom"/>
</dbReference>
<reference evidence="7 8" key="2">
    <citation type="submission" date="2020-08" db="EMBL/GenBank/DDBJ databases">
        <authorList>
            <person name="Ueki A."/>
            <person name="Tonouchi A."/>
        </authorList>
    </citation>
    <scope>NUCLEOTIDE SEQUENCE [LARGE SCALE GENOMIC DNA]</scope>
    <source>
        <strain evidence="7 8">CTTW</strain>
    </source>
</reference>
<keyword evidence="8" id="KW-1185">Reference proteome</keyword>
<evidence type="ECO:0000256" key="4">
    <source>
        <dbReference type="SAM" id="Phobius"/>
    </source>
</evidence>
<dbReference type="Pfam" id="PF00015">
    <property type="entry name" value="MCPsignal"/>
    <property type="match status" value="1"/>
</dbReference>
<dbReference type="InterPro" id="IPR024478">
    <property type="entry name" value="HlyB_4HB_MCP"/>
</dbReference>
<keyword evidence="4" id="KW-1133">Transmembrane helix</keyword>
<evidence type="ECO:0000259" key="6">
    <source>
        <dbReference type="PROSITE" id="PS50885"/>
    </source>
</evidence>